<dbReference type="InterPro" id="IPR023631">
    <property type="entry name" value="Amidase_dom"/>
</dbReference>
<comment type="caution">
    <text evidence="3">The sequence shown here is derived from an EMBL/GenBank/DDBJ whole genome shotgun (WGS) entry which is preliminary data.</text>
</comment>
<accession>A0A0T6LVJ1</accession>
<dbReference type="InterPro" id="IPR000120">
    <property type="entry name" value="Amidase"/>
</dbReference>
<evidence type="ECO:0000259" key="2">
    <source>
        <dbReference type="Pfam" id="PF01425"/>
    </source>
</evidence>
<name>A0A0T6LVJ1_WENVI</name>
<evidence type="ECO:0000313" key="4">
    <source>
        <dbReference type="Proteomes" id="UP000050867"/>
    </source>
</evidence>
<dbReference type="GO" id="GO:0003824">
    <property type="term" value="F:catalytic activity"/>
    <property type="evidence" value="ECO:0007669"/>
    <property type="project" value="InterPro"/>
</dbReference>
<protein>
    <recommendedName>
        <fullName evidence="2">Amidase domain-containing protein</fullName>
    </recommendedName>
</protein>
<dbReference type="PANTHER" id="PTHR11895:SF7">
    <property type="entry name" value="GLUTAMYL-TRNA(GLN) AMIDOTRANSFERASE SUBUNIT A, MITOCHONDRIAL"/>
    <property type="match status" value="1"/>
</dbReference>
<feature type="domain" description="Amidase" evidence="2">
    <location>
        <begin position="11"/>
        <end position="439"/>
    </location>
</feature>
<dbReference type="PROSITE" id="PS00571">
    <property type="entry name" value="AMIDASES"/>
    <property type="match status" value="1"/>
</dbReference>
<dbReference type="PANTHER" id="PTHR11895">
    <property type="entry name" value="TRANSAMIDASE"/>
    <property type="match status" value="1"/>
</dbReference>
<proteinExistence type="inferred from homology"/>
<dbReference type="AlphaFoldDB" id="A0A0T6LVJ1"/>
<comment type="similarity">
    <text evidence="1">Belongs to the amidase family.</text>
</comment>
<dbReference type="STRING" id="76728.AQ490_18215"/>
<dbReference type="Pfam" id="PF01425">
    <property type="entry name" value="Amidase"/>
    <property type="match status" value="1"/>
</dbReference>
<reference evidence="3 4" key="1">
    <citation type="submission" date="2015-10" db="EMBL/GenBank/DDBJ databases">
        <title>Draft genome sequence of pyrrolomycin-producing Streptomyces vitaminophilus.</title>
        <authorList>
            <person name="Graham D.E."/>
            <person name="Mahan K.M."/>
            <person name="Klingeman D.M."/>
            <person name="Hettich R.L."/>
            <person name="Parry R.J."/>
        </authorList>
    </citation>
    <scope>NUCLEOTIDE SEQUENCE [LARGE SCALE GENOMIC DNA]</scope>
    <source>
        <strain evidence="3 4">ATCC 31673</strain>
    </source>
</reference>
<dbReference type="Gene3D" id="3.90.1300.10">
    <property type="entry name" value="Amidase signature (AS) domain"/>
    <property type="match status" value="1"/>
</dbReference>
<keyword evidence="4" id="KW-1185">Reference proteome</keyword>
<dbReference type="EMBL" id="LLZU01000008">
    <property type="protein sequence ID" value="KRV50001.1"/>
    <property type="molecule type" value="Genomic_DNA"/>
</dbReference>
<dbReference type="InterPro" id="IPR020556">
    <property type="entry name" value="Amidase_CS"/>
</dbReference>
<dbReference type="Proteomes" id="UP000050867">
    <property type="component" value="Unassembled WGS sequence"/>
</dbReference>
<dbReference type="SUPFAM" id="SSF75304">
    <property type="entry name" value="Amidase signature (AS) enzymes"/>
    <property type="match status" value="1"/>
</dbReference>
<evidence type="ECO:0000256" key="1">
    <source>
        <dbReference type="ARBA" id="ARBA00009199"/>
    </source>
</evidence>
<dbReference type="eggNOG" id="COG0154">
    <property type="taxonomic scope" value="Bacteria"/>
</dbReference>
<organism evidence="3 4">
    <name type="scientific">Wenjunlia vitaminophila</name>
    <name type="common">Streptomyces vitaminophilus</name>
    <dbReference type="NCBI Taxonomy" id="76728"/>
    <lineage>
        <taxon>Bacteria</taxon>
        <taxon>Bacillati</taxon>
        <taxon>Actinomycetota</taxon>
        <taxon>Actinomycetes</taxon>
        <taxon>Kitasatosporales</taxon>
        <taxon>Streptomycetaceae</taxon>
        <taxon>Wenjunlia</taxon>
    </lineage>
</organism>
<evidence type="ECO:0000313" key="3">
    <source>
        <dbReference type="EMBL" id="KRV50001.1"/>
    </source>
</evidence>
<sequence length="462" mass="48292">MLERGELSCRELVELTLRRIGAADRELNAFRVVNAYAALAAADAADRARARGDHRALLGIPIAVKDDTDVAGESTTHGTSVRPVPAARDAHLVARLRQAGAVIVGKTRMPEFGQWAFTETAGGGHTRNPWDLARTTGGSSGGSAAAVAAGLVPAATGTDGGGSIRIPAACCGLYGLKVQRGRVSTQPRSARWSALAVVGALTRSVEDAAALYDVVSGALPGDPWLAAPPPVPFRQAVCAGPGPLRIGVAPRPTVPGVRLDPEQESALWATADALADLGHQVRLVRPRYPEFLSVWTTQALGALGPDAQDLCAAASHPDARHVLERRTRENLALALRMPAAASAWATRRAERITAAVTGMFTTMDLLLTPAIAEVPRRVGALDGVSARRASLRSLPSIAYTALWNLTGQPAAALPAGLSRDGLPLAVQLVGRPGDETTVLQVSAQLERARPWAALRPPALPPR</sequence>
<gene>
    <name evidence="3" type="ORF">AQ490_18215</name>
</gene>
<dbReference type="InterPro" id="IPR036928">
    <property type="entry name" value="AS_sf"/>
</dbReference>